<evidence type="ECO:0000256" key="9">
    <source>
        <dbReference type="SAM" id="SignalP"/>
    </source>
</evidence>
<evidence type="ECO:0000256" key="6">
    <source>
        <dbReference type="ARBA" id="ARBA00023284"/>
    </source>
</evidence>
<dbReference type="PANTHER" id="PTHR35891:SF3">
    <property type="entry name" value="THIOL:DISULFIDE INTERCHANGE PROTEIN DSBL"/>
    <property type="match status" value="1"/>
</dbReference>
<keyword evidence="3 9" id="KW-0732">Signal</keyword>
<dbReference type="SUPFAM" id="SSF52833">
    <property type="entry name" value="Thioredoxin-like"/>
    <property type="match status" value="1"/>
</dbReference>
<evidence type="ECO:0000256" key="5">
    <source>
        <dbReference type="ARBA" id="ARBA00023157"/>
    </source>
</evidence>
<reference evidence="11 12" key="1">
    <citation type="submission" date="2019-03" db="EMBL/GenBank/DDBJ databases">
        <title>Genome sequence of Thiobacillaceae bacterium LSR1, a sulfur-oxidizing bacterium isolated from freshwater sediment.</title>
        <authorList>
            <person name="Li S."/>
        </authorList>
    </citation>
    <scope>NUCLEOTIDE SEQUENCE [LARGE SCALE GENOMIC DNA]</scope>
    <source>
        <strain evidence="11 12">LSR1</strain>
    </source>
</reference>
<evidence type="ECO:0000256" key="1">
    <source>
        <dbReference type="ARBA" id="ARBA00004418"/>
    </source>
</evidence>
<keyword evidence="4 7" id="KW-0574">Periplasm</keyword>
<accession>A0A4R1BCH9</accession>
<dbReference type="InterPro" id="IPR001853">
    <property type="entry name" value="DSBA-like_thioredoxin_dom"/>
</dbReference>
<dbReference type="PANTHER" id="PTHR35891">
    <property type="entry name" value="THIOL:DISULFIDE INTERCHANGE PROTEIN DSBA"/>
    <property type="match status" value="1"/>
</dbReference>
<protein>
    <recommendedName>
        <fullName evidence="7">Thiol:disulfide interchange protein</fullName>
    </recommendedName>
</protein>
<dbReference type="PROSITE" id="PS51352">
    <property type="entry name" value="THIOREDOXIN_2"/>
    <property type="match status" value="1"/>
</dbReference>
<evidence type="ECO:0000259" key="10">
    <source>
        <dbReference type="PROSITE" id="PS51352"/>
    </source>
</evidence>
<feature type="domain" description="Thioredoxin" evidence="10">
    <location>
        <begin position="14"/>
        <end position="204"/>
    </location>
</feature>
<evidence type="ECO:0000256" key="7">
    <source>
        <dbReference type="PIRNR" id="PIRNR001488"/>
    </source>
</evidence>
<dbReference type="EMBL" id="SJZB01000033">
    <property type="protein sequence ID" value="TCJ14755.1"/>
    <property type="molecule type" value="Genomic_DNA"/>
</dbReference>
<dbReference type="GO" id="GO:0042597">
    <property type="term" value="C:periplasmic space"/>
    <property type="evidence" value="ECO:0007669"/>
    <property type="project" value="UniProtKB-SubCell"/>
</dbReference>
<dbReference type="RefSeq" id="WP_131446856.1">
    <property type="nucleotide sequence ID" value="NZ_SJZB01000033.1"/>
</dbReference>
<comment type="similarity">
    <text evidence="2">Belongs to the thioredoxin family. DsbA subfamily.</text>
</comment>
<dbReference type="InterPro" id="IPR013766">
    <property type="entry name" value="Thioredoxin_domain"/>
</dbReference>
<dbReference type="InterPro" id="IPR017937">
    <property type="entry name" value="Thioredoxin_CS"/>
</dbReference>
<evidence type="ECO:0000256" key="4">
    <source>
        <dbReference type="ARBA" id="ARBA00022764"/>
    </source>
</evidence>
<proteinExistence type="inferred from homology"/>
<comment type="subcellular location">
    <subcellularLocation>
        <location evidence="1 7">Periplasm</location>
    </subcellularLocation>
</comment>
<sequence>MRLFALAAALVLSLPLAGFAPAAGAAQVGNDYTPVTPAQPTGERGKVEVMEFFAYTCPHCFDLEPELEAWARKLPRNVVLKRQPVVFSDDWEPMARAYFALEALGAVGRLHADVFNALHIQDVELTDPEVFLDWGAKHGLDRAKLKAAYYSFSTATKVARAKQLQRAYKINGVPALAINGKYVTSAALTGSNASALRVASELIEKESRAGAGK</sequence>
<keyword evidence="12" id="KW-1185">Reference proteome</keyword>
<dbReference type="InterPro" id="IPR023205">
    <property type="entry name" value="DsbA/DsbL"/>
</dbReference>
<dbReference type="PROSITE" id="PS00194">
    <property type="entry name" value="THIOREDOXIN_1"/>
    <property type="match status" value="1"/>
</dbReference>
<evidence type="ECO:0000256" key="2">
    <source>
        <dbReference type="ARBA" id="ARBA00005791"/>
    </source>
</evidence>
<dbReference type="Pfam" id="PF01323">
    <property type="entry name" value="DSBA"/>
    <property type="match status" value="1"/>
</dbReference>
<feature type="signal peptide" evidence="9">
    <location>
        <begin position="1"/>
        <end position="22"/>
    </location>
</feature>
<evidence type="ECO:0000256" key="8">
    <source>
        <dbReference type="PIRSR" id="PIRSR001488-1"/>
    </source>
</evidence>
<evidence type="ECO:0000313" key="11">
    <source>
        <dbReference type="EMBL" id="TCJ14755.1"/>
    </source>
</evidence>
<dbReference type="GO" id="GO:0015036">
    <property type="term" value="F:disulfide oxidoreductase activity"/>
    <property type="evidence" value="ECO:0007669"/>
    <property type="project" value="UniProtKB-ARBA"/>
</dbReference>
<name>A0A4R1BCH9_9PROT</name>
<dbReference type="InterPro" id="IPR036249">
    <property type="entry name" value="Thioredoxin-like_sf"/>
</dbReference>
<feature type="disulfide bond" description="Redox-active" evidence="8">
    <location>
        <begin position="57"/>
        <end position="60"/>
    </location>
</feature>
<evidence type="ECO:0000256" key="3">
    <source>
        <dbReference type="ARBA" id="ARBA00022729"/>
    </source>
</evidence>
<dbReference type="AlphaFoldDB" id="A0A4R1BCH9"/>
<dbReference type="CDD" id="cd03019">
    <property type="entry name" value="DsbA_DsbA"/>
    <property type="match status" value="1"/>
</dbReference>
<feature type="chain" id="PRO_5020485586" description="Thiol:disulfide interchange protein" evidence="9">
    <location>
        <begin position="23"/>
        <end position="213"/>
    </location>
</feature>
<dbReference type="PIRSF" id="PIRSF001488">
    <property type="entry name" value="Tdi_protein"/>
    <property type="match status" value="1"/>
</dbReference>
<keyword evidence="5 7" id="KW-1015">Disulfide bond</keyword>
<organism evidence="11 12">
    <name type="scientific">Parasulfuritortus cantonensis</name>
    <dbReference type="NCBI Taxonomy" id="2528202"/>
    <lineage>
        <taxon>Bacteria</taxon>
        <taxon>Pseudomonadati</taxon>
        <taxon>Pseudomonadota</taxon>
        <taxon>Betaproteobacteria</taxon>
        <taxon>Nitrosomonadales</taxon>
        <taxon>Thiobacillaceae</taxon>
        <taxon>Parasulfuritortus</taxon>
    </lineage>
</organism>
<gene>
    <name evidence="11" type="ORF">EZJ19_09240</name>
</gene>
<keyword evidence="6" id="KW-0676">Redox-active center</keyword>
<evidence type="ECO:0000313" key="12">
    <source>
        <dbReference type="Proteomes" id="UP000295443"/>
    </source>
</evidence>
<dbReference type="Proteomes" id="UP000295443">
    <property type="component" value="Unassembled WGS sequence"/>
</dbReference>
<dbReference type="OrthoDB" id="9784896at2"/>
<dbReference type="Gene3D" id="3.40.30.10">
    <property type="entry name" value="Glutaredoxin"/>
    <property type="match status" value="1"/>
</dbReference>
<dbReference type="InterPro" id="IPR050824">
    <property type="entry name" value="Thiol_disulfide_DsbA"/>
</dbReference>
<comment type="caution">
    <text evidence="11">The sequence shown here is derived from an EMBL/GenBank/DDBJ whole genome shotgun (WGS) entry which is preliminary data.</text>
</comment>